<feature type="region of interest" description="Disordered" evidence="1">
    <location>
        <begin position="806"/>
        <end position="930"/>
    </location>
</feature>
<accession>F9XKE3</accession>
<dbReference type="KEGG" id="ztr:MYCGRDRAFT_110885"/>
<dbReference type="InParanoid" id="F9XKE3"/>
<feature type="compositionally biased region" description="Polar residues" evidence="1">
    <location>
        <begin position="907"/>
        <end position="923"/>
    </location>
</feature>
<feature type="compositionally biased region" description="Polar residues" evidence="1">
    <location>
        <begin position="366"/>
        <end position="377"/>
    </location>
</feature>
<evidence type="ECO:0000313" key="3">
    <source>
        <dbReference type="EMBL" id="EGP84554.1"/>
    </source>
</evidence>
<gene>
    <name evidence="3" type="ORF">MYCGRDRAFT_110885</name>
</gene>
<evidence type="ECO:0000256" key="2">
    <source>
        <dbReference type="SAM" id="SignalP"/>
    </source>
</evidence>
<dbReference type="RefSeq" id="XP_003849578.1">
    <property type="nucleotide sequence ID" value="XM_003849530.1"/>
</dbReference>
<dbReference type="GeneID" id="13402330"/>
<feature type="region of interest" description="Disordered" evidence="1">
    <location>
        <begin position="1075"/>
        <end position="1095"/>
    </location>
</feature>
<feature type="chain" id="PRO_5003390736" evidence="2">
    <location>
        <begin position="20"/>
        <end position="1095"/>
    </location>
</feature>
<proteinExistence type="predicted"/>
<sequence length="1095" mass="119333">MVLPGGAMGCLLCAYPVHAACRPGNTRRVTSSTTSTSSLLTFLMKSANLCKSNTFDRILNLIRTITPSIEESGSSRRKARQMERSKEAAEYEFSGRFTTVEDAITHISAGTRDDTLKNDDVEEVEANLVEWSKRLFRALDHTPASTNDKLKGNQQAFYKDGQDNASIAIHNQMRSKELCELVEARVVATVGAAIAVHKTGIPRRVSLEQGSRRSGLAPELGITCSERLERMIKAVQDNKAIAKDVVEGDFEKLVSPFESHQPNNYIDSWSVFTAPSRLKKKQSTPTRKLRGTIADPSWLLDFDNPDDTEGDEARFDGGQGIVYDNSIATHGGSGTYLPLTRVDNSSESRHANHQQGQYIHDRPHANDSSTQWRSTPAPQRKDSMMDNSASTKPNGSSRNTSSTVNSKPKKTSGVQGQAPPVVKYNDASEHQYGGSFGAPGVARSHIDGRCTIPEVKNDNADQVELDRRSSGLAFKKQSTPVRKLQGTIADPSWLLDFDDVNGTGGDEVQRSNGQEVPQYDNTMHTLSSGDDEHPTGAYQSNQSTIDRGLHESYDQQSATGHITRNEAVMETQRHSATMNASQSASYPPIATPTTALQANVPKNEPKGRRPTPLVTKEAAAANYTFSGKFNTPGAARTHLDGRCTTVTVQQDDHQQVELDFDAGVKRLFEALTHAHDPSPESLTPGLEKYYASNQVDAATRLHNRMSTLEMCELVEAYAGATVAAILSVHKNGVPRRVFLERSLATRAGLKPEMKIKCSQRLELVVKAVKENKIVAEDVIHGDYDELVRSPSAYLKRKIAYVNSNGKKKVKADGKKGEPAAGDALLQHGPRVNTPTPRALGPAPRLNPPMPTAFKPAAPTPLHEHMEPCSSLGAQYSRYDDGPSVPKKRRRDHPNDSTRFDSPFNVATGPSDSSSASPDTNLNGHENAFGNSPYGMELPNFNTSNEGFGSSAPTDFGGTQSLAQSQRPFYDTFPVGPFDHNPYPDFSFSYISPQAGAMQTSSSLAQPAAFEGPPAHRNGDHAPYSFLASLNQSAQIPGVSFSSRPAFTDSMLESMPAYSTGATEMLGEYRMNDQAALNTMQRRDGQSRGTRSKKQS</sequence>
<dbReference type="eggNOG" id="ENOG502T5QB">
    <property type="taxonomic scope" value="Eukaryota"/>
</dbReference>
<feature type="compositionally biased region" description="Polar residues" evidence="1">
    <location>
        <begin position="385"/>
        <end position="406"/>
    </location>
</feature>
<evidence type="ECO:0000313" key="4">
    <source>
        <dbReference type="Proteomes" id="UP000008062"/>
    </source>
</evidence>
<feature type="signal peptide" evidence="2">
    <location>
        <begin position="1"/>
        <end position="19"/>
    </location>
</feature>
<keyword evidence="2" id="KW-0732">Signal</keyword>
<name>F9XKE3_ZYMTI</name>
<dbReference type="Proteomes" id="UP000008062">
    <property type="component" value="Chromosome 9"/>
</dbReference>
<protein>
    <submittedName>
        <fullName evidence="3">Uncharacterized protein</fullName>
    </submittedName>
</protein>
<reference evidence="3 4" key="1">
    <citation type="journal article" date="2011" name="PLoS Genet.">
        <title>Finished genome of the fungal wheat pathogen Mycosphaerella graminicola reveals dispensome structure, chromosome plasticity, and stealth pathogenesis.</title>
        <authorList>
            <person name="Goodwin S.B."/>
            <person name="Ben M'barek S."/>
            <person name="Dhillon B."/>
            <person name="Wittenberg A.H.J."/>
            <person name="Crane C.F."/>
            <person name="Hane J.K."/>
            <person name="Foster A.J."/>
            <person name="Van der Lee T.A.J."/>
            <person name="Grimwood J."/>
            <person name="Aerts A."/>
            <person name="Antoniw J."/>
            <person name="Bailey A."/>
            <person name="Bluhm B."/>
            <person name="Bowler J."/>
            <person name="Bristow J."/>
            <person name="van der Burgt A."/>
            <person name="Canto-Canche B."/>
            <person name="Churchill A.C.L."/>
            <person name="Conde-Ferraez L."/>
            <person name="Cools H.J."/>
            <person name="Coutinho P.M."/>
            <person name="Csukai M."/>
            <person name="Dehal P."/>
            <person name="De Wit P."/>
            <person name="Donzelli B."/>
            <person name="van de Geest H.C."/>
            <person name="van Ham R.C.H.J."/>
            <person name="Hammond-Kosack K.E."/>
            <person name="Henrissat B."/>
            <person name="Kilian A."/>
            <person name="Kobayashi A.K."/>
            <person name="Koopmann E."/>
            <person name="Kourmpetis Y."/>
            <person name="Kuzniar A."/>
            <person name="Lindquist E."/>
            <person name="Lombard V."/>
            <person name="Maliepaard C."/>
            <person name="Martins N."/>
            <person name="Mehrabi R."/>
            <person name="Nap J.P.H."/>
            <person name="Ponomarenko A."/>
            <person name="Rudd J.J."/>
            <person name="Salamov A."/>
            <person name="Schmutz J."/>
            <person name="Schouten H.J."/>
            <person name="Shapiro H."/>
            <person name="Stergiopoulos I."/>
            <person name="Torriani S.F.F."/>
            <person name="Tu H."/>
            <person name="de Vries R.P."/>
            <person name="Waalwijk C."/>
            <person name="Ware S.B."/>
            <person name="Wiebenga A."/>
            <person name="Zwiers L.-H."/>
            <person name="Oliver R.P."/>
            <person name="Grigoriev I.V."/>
            <person name="Kema G.H.J."/>
        </authorList>
    </citation>
    <scope>NUCLEOTIDE SEQUENCE [LARGE SCALE GENOMIC DNA]</scope>
    <source>
        <strain evidence="4">CBS 115943 / IPO323</strain>
    </source>
</reference>
<evidence type="ECO:0000256" key="1">
    <source>
        <dbReference type="SAM" id="MobiDB-lite"/>
    </source>
</evidence>
<feature type="region of interest" description="Disordered" evidence="1">
    <location>
        <begin position="338"/>
        <end position="420"/>
    </location>
</feature>
<dbReference type="OrthoDB" id="3854740at2759"/>
<keyword evidence="4" id="KW-1185">Reference proteome</keyword>
<dbReference type="AlphaFoldDB" id="F9XKE3"/>
<dbReference type="HOGENOM" id="CLU_284024_0_0_1"/>
<dbReference type="EMBL" id="CM001204">
    <property type="protein sequence ID" value="EGP84554.1"/>
    <property type="molecule type" value="Genomic_DNA"/>
</dbReference>
<organism evidence="3 4">
    <name type="scientific">Zymoseptoria tritici (strain CBS 115943 / IPO323)</name>
    <name type="common">Speckled leaf blotch fungus</name>
    <name type="synonym">Septoria tritici</name>
    <dbReference type="NCBI Taxonomy" id="336722"/>
    <lineage>
        <taxon>Eukaryota</taxon>
        <taxon>Fungi</taxon>
        <taxon>Dikarya</taxon>
        <taxon>Ascomycota</taxon>
        <taxon>Pezizomycotina</taxon>
        <taxon>Dothideomycetes</taxon>
        <taxon>Dothideomycetidae</taxon>
        <taxon>Mycosphaerellales</taxon>
        <taxon>Mycosphaerellaceae</taxon>
        <taxon>Zymoseptoria</taxon>
    </lineage>
</organism>